<gene>
    <name evidence="2" type="primary">LOC126913014</name>
</gene>
<sequence length="250" mass="28556">MRNTNIPLSNLNIHAHINCTYADNACSCPTLAKADQALKFQKLEQFLANYWENDHLATIIGNKKILLTVEEHCYSYISDQNCVIKTAENSYECHHEEADTRIIFHAYKAAPGSRILIKSVDTDVLIILLGNIHKIPDSEIWLASSGTKKKKIRTSIAGNYTVAMYGIKHCTKVNQARYQVFLKNFSAKEDSEKFLKKVKSFDSNTIPPCWESLKQKILRTIFVNSMWLNATDSNCINLRPENYGWFSMVI</sequence>
<accession>A0A9R0F682</accession>
<keyword evidence="1" id="KW-1185">Reference proteome</keyword>
<organism evidence="1 2">
    <name type="scientific">Spodoptera frugiperda</name>
    <name type="common">Fall armyworm</name>
    <dbReference type="NCBI Taxonomy" id="7108"/>
    <lineage>
        <taxon>Eukaryota</taxon>
        <taxon>Metazoa</taxon>
        <taxon>Ecdysozoa</taxon>
        <taxon>Arthropoda</taxon>
        <taxon>Hexapoda</taxon>
        <taxon>Insecta</taxon>
        <taxon>Pterygota</taxon>
        <taxon>Neoptera</taxon>
        <taxon>Endopterygota</taxon>
        <taxon>Lepidoptera</taxon>
        <taxon>Glossata</taxon>
        <taxon>Ditrysia</taxon>
        <taxon>Noctuoidea</taxon>
        <taxon>Noctuidae</taxon>
        <taxon>Amphipyrinae</taxon>
        <taxon>Spodoptera</taxon>
    </lineage>
</organism>
<evidence type="ECO:0000313" key="2">
    <source>
        <dbReference type="RefSeq" id="XP_050563640.1"/>
    </source>
</evidence>
<dbReference type="RefSeq" id="XP_050563640.1">
    <property type="nucleotide sequence ID" value="XM_050707683.1"/>
</dbReference>
<dbReference type="AlphaFoldDB" id="A0A9R0F682"/>
<proteinExistence type="predicted"/>
<dbReference type="Proteomes" id="UP000829999">
    <property type="component" value="Unplaced"/>
</dbReference>
<dbReference type="OrthoDB" id="8060926at2759"/>
<evidence type="ECO:0000313" key="1">
    <source>
        <dbReference type="Proteomes" id="UP000829999"/>
    </source>
</evidence>
<name>A0A9R0F682_SPOFR</name>
<dbReference type="GeneID" id="126913014"/>
<protein>
    <submittedName>
        <fullName evidence="2">Uncharacterized protein LOC126913014</fullName>
    </submittedName>
</protein>
<reference evidence="2" key="1">
    <citation type="submission" date="2025-08" db="UniProtKB">
        <authorList>
            <consortium name="RefSeq"/>
        </authorList>
    </citation>
    <scope>IDENTIFICATION</scope>
    <source>
        <tissue evidence="2">Whole larval tissue</tissue>
    </source>
</reference>